<evidence type="ECO:0000313" key="3">
    <source>
        <dbReference type="EMBL" id="QGU95463.1"/>
    </source>
</evidence>
<dbReference type="Gene3D" id="1.10.260.40">
    <property type="entry name" value="lambda repressor-like DNA-binding domains"/>
    <property type="match status" value="1"/>
</dbReference>
<gene>
    <name evidence="3" type="ORF">GOM49_10510</name>
</gene>
<dbReference type="GO" id="GO:0003677">
    <property type="term" value="F:DNA binding"/>
    <property type="evidence" value="ECO:0007669"/>
    <property type="project" value="UniProtKB-KW"/>
</dbReference>
<evidence type="ECO:0000256" key="1">
    <source>
        <dbReference type="ARBA" id="ARBA00023125"/>
    </source>
</evidence>
<dbReference type="SUPFAM" id="SSF47413">
    <property type="entry name" value="lambda repressor-like DNA-binding domains"/>
    <property type="match status" value="1"/>
</dbReference>
<dbReference type="Proteomes" id="UP000422764">
    <property type="component" value="Chromosome"/>
</dbReference>
<keyword evidence="1" id="KW-0238">DNA-binding</keyword>
<dbReference type="PANTHER" id="PTHR46558">
    <property type="entry name" value="TRACRIPTIONAL REGULATORY PROTEIN-RELATED-RELATED"/>
    <property type="match status" value="1"/>
</dbReference>
<keyword evidence="4" id="KW-1185">Reference proteome</keyword>
<dbReference type="PROSITE" id="PS50943">
    <property type="entry name" value="HTH_CROC1"/>
    <property type="match status" value="1"/>
</dbReference>
<accession>A0A6I6ESX2</accession>
<dbReference type="Pfam" id="PF01381">
    <property type="entry name" value="HTH_3"/>
    <property type="match status" value="1"/>
</dbReference>
<dbReference type="EMBL" id="CP046522">
    <property type="protein sequence ID" value="QGU95463.1"/>
    <property type="molecule type" value="Genomic_DNA"/>
</dbReference>
<reference evidence="3 4" key="1">
    <citation type="submission" date="2019-12" db="EMBL/GenBank/DDBJ databases">
        <title>Genome sequenceing of Clostridium bovifaecis.</title>
        <authorList>
            <person name="Yao Y."/>
        </authorList>
    </citation>
    <scope>NUCLEOTIDE SEQUENCE [LARGE SCALE GENOMIC DNA]</scope>
    <source>
        <strain evidence="3 4">BXX</strain>
    </source>
</reference>
<dbReference type="InterPro" id="IPR010982">
    <property type="entry name" value="Lambda_DNA-bd_dom_sf"/>
</dbReference>
<evidence type="ECO:0000313" key="4">
    <source>
        <dbReference type="Proteomes" id="UP000422764"/>
    </source>
</evidence>
<proteinExistence type="predicted"/>
<dbReference type="CDD" id="cd00093">
    <property type="entry name" value="HTH_XRE"/>
    <property type="match status" value="1"/>
</dbReference>
<dbReference type="AlphaFoldDB" id="A0A6I6ESX2"/>
<sequence>MIINKLIADLPWNKKLEVLRVANNWTQEEAAEKCNTTQKMYWSWEKGKNYPRKRSQISIARVFNVKVEDIFSLK</sequence>
<name>A0A6I6ESX2_9CLOT</name>
<evidence type="ECO:0000259" key="2">
    <source>
        <dbReference type="PROSITE" id="PS50943"/>
    </source>
</evidence>
<feature type="domain" description="HTH cro/C1-type" evidence="2">
    <location>
        <begin position="16"/>
        <end position="70"/>
    </location>
</feature>
<protein>
    <submittedName>
        <fullName evidence="3">Helix-turn-helix domain-containing protein</fullName>
    </submittedName>
</protein>
<organism evidence="3 4">
    <name type="scientific">Clostridium bovifaecis</name>
    <dbReference type="NCBI Taxonomy" id="2184719"/>
    <lineage>
        <taxon>Bacteria</taxon>
        <taxon>Bacillati</taxon>
        <taxon>Bacillota</taxon>
        <taxon>Clostridia</taxon>
        <taxon>Eubacteriales</taxon>
        <taxon>Clostridiaceae</taxon>
        <taxon>Clostridium</taxon>
    </lineage>
</organism>
<dbReference type="SMART" id="SM00530">
    <property type="entry name" value="HTH_XRE"/>
    <property type="match status" value="1"/>
</dbReference>
<dbReference type="PANTHER" id="PTHR46558:SF4">
    <property type="entry name" value="DNA-BIDING PHAGE PROTEIN"/>
    <property type="match status" value="1"/>
</dbReference>
<dbReference type="InterPro" id="IPR001387">
    <property type="entry name" value="Cro/C1-type_HTH"/>
</dbReference>